<accession>A0A8A4TWH8</accession>
<dbReference type="InterPro" id="IPR006543">
    <property type="entry name" value="Histidinol-phos"/>
</dbReference>
<evidence type="ECO:0000256" key="4">
    <source>
        <dbReference type="ARBA" id="ARBA00022723"/>
    </source>
</evidence>
<dbReference type="InterPro" id="IPR036412">
    <property type="entry name" value="HAD-like_sf"/>
</dbReference>
<feature type="compositionally biased region" description="Polar residues" evidence="8">
    <location>
        <begin position="178"/>
        <end position="192"/>
    </location>
</feature>
<dbReference type="InterPro" id="IPR023214">
    <property type="entry name" value="HAD_sf"/>
</dbReference>
<evidence type="ECO:0000256" key="5">
    <source>
        <dbReference type="ARBA" id="ARBA00022801"/>
    </source>
</evidence>
<dbReference type="NCBIfam" id="TIGR01656">
    <property type="entry name" value="Histidinol-ppas"/>
    <property type="match status" value="1"/>
</dbReference>
<comment type="similarity">
    <text evidence="2">Belongs to the GmhB family.</text>
</comment>
<evidence type="ECO:0000256" key="1">
    <source>
        <dbReference type="ARBA" id="ARBA00004496"/>
    </source>
</evidence>
<dbReference type="InterPro" id="IPR006549">
    <property type="entry name" value="HAD-SF_hydro_IIIA"/>
</dbReference>
<sequence length="207" mass="22710">MNRAIFLDRDGVLNRAFVRGGKSYPPDRVVDFELLDGVAQACRDLKRAGFLLVVVTNQPDVATGKQSRENVEAMHKKLRGLVPLDDILACFHTDADNCLCRKPKPGMLNEAARRHGIDLTRSFMVGDRWKDIEAGQKAGCRCFFVDYQYKEPAPKKPFEPVAGLHEVATRLLADPGIGTTSQGCETSRQPASGPSEGPEATSHGCEI</sequence>
<dbReference type="SUPFAM" id="SSF56784">
    <property type="entry name" value="HAD-like"/>
    <property type="match status" value="1"/>
</dbReference>
<evidence type="ECO:0000256" key="2">
    <source>
        <dbReference type="ARBA" id="ARBA00005628"/>
    </source>
</evidence>
<dbReference type="Pfam" id="PF13242">
    <property type="entry name" value="Hydrolase_like"/>
    <property type="match status" value="1"/>
</dbReference>
<proteinExistence type="inferred from homology"/>
<keyword evidence="10" id="KW-1185">Reference proteome</keyword>
<dbReference type="NCBIfam" id="TIGR01662">
    <property type="entry name" value="HAD-SF-IIIA"/>
    <property type="match status" value="1"/>
</dbReference>
<dbReference type="RefSeq" id="WP_237383586.1">
    <property type="nucleotide sequence ID" value="NZ_CP071793.1"/>
</dbReference>
<dbReference type="InterPro" id="IPR006439">
    <property type="entry name" value="HAD-SF_hydro_IA"/>
</dbReference>
<dbReference type="CDD" id="cd07503">
    <property type="entry name" value="HAD_HisB-N"/>
    <property type="match status" value="1"/>
</dbReference>
<dbReference type="PANTHER" id="PTHR42891:SF1">
    <property type="entry name" value="D-GLYCERO-BETA-D-MANNO-HEPTOSE-1,7-BISPHOSPHATE 7-PHOSPHATASE"/>
    <property type="match status" value="1"/>
</dbReference>
<evidence type="ECO:0000256" key="8">
    <source>
        <dbReference type="SAM" id="MobiDB-lite"/>
    </source>
</evidence>
<dbReference type="GO" id="GO:0016791">
    <property type="term" value="F:phosphatase activity"/>
    <property type="evidence" value="ECO:0007669"/>
    <property type="project" value="InterPro"/>
</dbReference>
<dbReference type="NCBIfam" id="TIGR01549">
    <property type="entry name" value="HAD-SF-IA-v1"/>
    <property type="match status" value="1"/>
</dbReference>
<dbReference type="InterPro" id="IPR004446">
    <property type="entry name" value="Heptose_bisP_phosphatase"/>
</dbReference>
<evidence type="ECO:0000313" key="9">
    <source>
        <dbReference type="EMBL" id="QTD53484.1"/>
    </source>
</evidence>
<dbReference type="GO" id="GO:0046872">
    <property type="term" value="F:metal ion binding"/>
    <property type="evidence" value="ECO:0007669"/>
    <property type="project" value="UniProtKB-KW"/>
</dbReference>
<gene>
    <name evidence="9" type="ORF">J3U87_13600</name>
</gene>
<evidence type="ECO:0000256" key="7">
    <source>
        <dbReference type="ARBA" id="ARBA00031828"/>
    </source>
</evidence>
<keyword evidence="4" id="KW-0479">Metal-binding</keyword>
<dbReference type="AlphaFoldDB" id="A0A8A4TWH8"/>
<feature type="region of interest" description="Disordered" evidence="8">
    <location>
        <begin position="178"/>
        <end position="207"/>
    </location>
</feature>
<evidence type="ECO:0000256" key="6">
    <source>
        <dbReference type="ARBA" id="ARBA00023277"/>
    </source>
</evidence>
<dbReference type="KEGG" id="scor:J3U87_13600"/>
<comment type="subcellular location">
    <subcellularLocation>
        <location evidence="1">Cytoplasm</location>
    </subcellularLocation>
</comment>
<protein>
    <recommendedName>
        <fullName evidence="7">D,D-heptose 1,7-bisphosphate phosphatase</fullName>
    </recommendedName>
</protein>
<dbReference type="GO" id="GO:0005737">
    <property type="term" value="C:cytoplasm"/>
    <property type="evidence" value="ECO:0007669"/>
    <property type="project" value="UniProtKB-SubCell"/>
</dbReference>
<name>A0A8A4TWH8_SULCO</name>
<dbReference type="PANTHER" id="PTHR42891">
    <property type="entry name" value="D-GLYCERO-BETA-D-MANNO-HEPTOSE-1,7-BISPHOSPHATE 7-PHOSPHATASE"/>
    <property type="match status" value="1"/>
</dbReference>
<keyword evidence="3" id="KW-0963">Cytoplasm</keyword>
<dbReference type="Gene3D" id="3.40.50.1000">
    <property type="entry name" value="HAD superfamily/HAD-like"/>
    <property type="match status" value="1"/>
</dbReference>
<dbReference type="Proteomes" id="UP000663929">
    <property type="component" value="Chromosome"/>
</dbReference>
<dbReference type="EMBL" id="CP071793">
    <property type="protein sequence ID" value="QTD53484.1"/>
    <property type="molecule type" value="Genomic_DNA"/>
</dbReference>
<keyword evidence="5 9" id="KW-0378">Hydrolase</keyword>
<evidence type="ECO:0000256" key="3">
    <source>
        <dbReference type="ARBA" id="ARBA00022490"/>
    </source>
</evidence>
<organism evidence="9 10">
    <name type="scientific">Sulfidibacter corallicola</name>
    <dbReference type="NCBI Taxonomy" id="2818388"/>
    <lineage>
        <taxon>Bacteria</taxon>
        <taxon>Pseudomonadati</taxon>
        <taxon>Acidobacteriota</taxon>
        <taxon>Holophagae</taxon>
        <taxon>Acanthopleuribacterales</taxon>
        <taxon>Acanthopleuribacteraceae</taxon>
        <taxon>Sulfidibacter</taxon>
    </lineage>
</organism>
<reference evidence="9" key="1">
    <citation type="submission" date="2021-03" db="EMBL/GenBank/DDBJ databases">
        <title>Acanthopleuribacteraceae sp. M133.</title>
        <authorList>
            <person name="Wang G."/>
        </authorList>
    </citation>
    <scope>NUCLEOTIDE SEQUENCE</scope>
    <source>
        <strain evidence="9">M133</strain>
    </source>
</reference>
<keyword evidence="6" id="KW-0119">Carbohydrate metabolism</keyword>
<evidence type="ECO:0000313" key="10">
    <source>
        <dbReference type="Proteomes" id="UP000663929"/>
    </source>
</evidence>
<dbReference type="GO" id="GO:0005975">
    <property type="term" value="P:carbohydrate metabolic process"/>
    <property type="evidence" value="ECO:0007669"/>
    <property type="project" value="InterPro"/>
</dbReference>